<dbReference type="RefSeq" id="WP_154417262.1">
    <property type="nucleotide sequence ID" value="NZ_VUNS01000004.1"/>
</dbReference>
<dbReference type="AlphaFoldDB" id="A0A844G0V4"/>
<proteinExistence type="predicted"/>
<keyword evidence="1" id="KW-0732">Signal</keyword>
<feature type="chain" id="PRO_5032596539" description="Glycoside hydrolase family 42 N-terminal domain-containing protein" evidence="1">
    <location>
        <begin position="24"/>
        <end position="1149"/>
    </location>
</feature>
<gene>
    <name evidence="2" type="ORF">FYJ85_05820</name>
</gene>
<evidence type="ECO:0000313" key="2">
    <source>
        <dbReference type="EMBL" id="MST96562.1"/>
    </source>
</evidence>
<evidence type="ECO:0008006" key="4">
    <source>
        <dbReference type="Google" id="ProtNLM"/>
    </source>
</evidence>
<protein>
    <recommendedName>
        <fullName evidence="4">Glycoside hydrolase family 42 N-terminal domain-containing protein</fullName>
    </recommendedName>
</protein>
<comment type="caution">
    <text evidence="2">The sequence shown here is derived from an EMBL/GenBank/DDBJ whole genome shotgun (WGS) entry which is preliminary data.</text>
</comment>
<sequence length="1149" mass="125329">MIRAGRFLAAAAAFCALSLSAFEWELPGRAWTKVDPPGVWSFCSAPRGKSPAEWRTLEQKDVNTFENRLMFSEADGDAWGVPAVRVQKFQLPGEQILELLTGPSSDPAVVYECMAAGELAYEVAVTDPAPVPGPGADGNAMFRVSRIDAAGREAVLDEFTFRGSSGLIRSGALAVRPGDRIAFRKTATLADDFGRRVCRAAVRVALNGVPGRSGLWGAAVPAGRVLLEEYVPVPEREEEGAFRFDFGRTKEKALPAATVRRAGEGIYEITARAEKNGSCAYGSGDIVLLYPVPAAGNYRVAVEAANAGLDVKGGDGGSLSVSILPPGAGSDAAAVFRLAVPASREGEPPRVAGERILKLKADDRVALRLNARVDGYADLFRIRFSVEPAGEEGEEPPAATPESVLPQLTAERCAPGVPMRKGLFWLGADGAWVAGPHTKEAIDLISKFIPELAVIGVTSRPDLLPEPSFFRERGIPALVQNFGVGYEPYWRYMGAFEWDYNGRCHAEKSFVALSGMAHAAALPHPAVREAFDRLVRASVRRGYTGCGFNDMVWHWGPGRGASGYNPETLRAFRQSLKGEDEGFLLGWGNRAPRRWFFRDYVRYYLGAEPRPENFGFKSWDGYRPLLKPEADARRKAGKDVTAEGMLLDLLVHYEWLKAADRLGRAAKEEGGFFQVLPNPEDLANGNDFLFLAGLANVGGRTEEYFQSPLFMNGAYFRFPYFRDRTSGDTETGVVLEAGAGGNGAPYYTAEMSLKLAYEITLATRADHLEGDFWWGFDRSPAECAQEELVRNRYGAILAYGLGFRYAREDGRFERLAPDFVSITSRRLFRPWGTRYCPWNWRLDTEFSPDRSLARLGYVFSGQGEESLQEPEFRAGTVFFSASPATESGWRNFMALLESGRIANGVVMAGALRRRIGGSMRPEPFLELREVGAASGALKDAAGVVLAENVSVRKLYEPPAGYETEFSVGGRPVVVSRRAGKGKLWMLLFTPVPETAEGRSGDAAAGDAVYRALPAKLGVSPHWESRDPVEARLYRAPDGTLLVSAMRHDRLAETADGGVYPADAPGGASLRLRLEPGREYGFVTFPELRRGVVKAGADGMTRLDLGRSSYELFYVVSAEGADALAEKCAARAAEFRRAMTLDGQLEIPAR</sequence>
<name>A0A844G0V4_9BACT</name>
<evidence type="ECO:0000313" key="3">
    <source>
        <dbReference type="Proteomes" id="UP000435649"/>
    </source>
</evidence>
<dbReference type="EMBL" id="VUNS01000004">
    <property type="protein sequence ID" value="MST96562.1"/>
    <property type="molecule type" value="Genomic_DNA"/>
</dbReference>
<reference evidence="2 3" key="1">
    <citation type="submission" date="2019-08" db="EMBL/GenBank/DDBJ databases">
        <title>In-depth cultivation of the pig gut microbiome towards novel bacterial diversity and tailored functional studies.</title>
        <authorList>
            <person name="Wylensek D."/>
            <person name="Hitch T.C.A."/>
            <person name="Clavel T."/>
        </authorList>
    </citation>
    <scope>NUCLEOTIDE SEQUENCE [LARGE SCALE GENOMIC DNA]</scope>
    <source>
        <strain evidence="2 3">BBE-744-WT-12</strain>
    </source>
</reference>
<organism evidence="2 3">
    <name type="scientific">Victivallis lenta</name>
    <dbReference type="NCBI Taxonomy" id="2606640"/>
    <lineage>
        <taxon>Bacteria</taxon>
        <taxon>Pseudomonadati</taxon>
        <taxon>Lentisphaerota</taxon>
        <taxon>Lentisphaeria</taxon>
        <taxon>Victivallales</taxon>
        <taxon>Victivallaceae</taxon>
        <taxon>Victivallis</taxon>
    </lineage>
</organism>
<dbReference type="Proteomes" id="UP000435649">
    <property type="component" value="Unassembled WGS sequence"/>
</dbReference>
<keyword evidence="3" id="KW-1185">Reference proteome</keyword>
<feature type="signal peptide" evidence="1">
    <location>
        <begin position="1"/>
        <end position="23"/>
    </location>
</feature>
<evidence type="ECO:0000256" key="1">
    <source>
        <dbReference type="SAM" id="SignalP"/>
    </source>
</evidence>
<accession>A0A844G0V4</accession>